<evidence type="ECO:0000313" key="3">
    <source>
        <dbReference type="Proteomes" id="UP000673383"/>
    </source>
</evidence>
<evidence type="ECO:0000313" key="2">
    <source>
        <dbReference type="EMBL" id="MBP1299944.1"/>
    </source>
</evidence>
<feature type="region of interest" description="Disordered" evidence="1">
    <location>
        <begin position="1"/>
        <end position="28"/>
    </location>
</feature>
<name>A0A8I1YE08_BRAEL</name>
<dbReference type="EMBL" id="JAFICZ010000002">
    <property type="protein sequence ID" value="MBP1299944.1"/>
    <property type="molecule type" value="Genomic_DNA"/>
</dbReference>
<evidence type="ECO:0000256" key="1">
    <source>
        <dbReference type="SAM" id="MobiDB-lite"/>
    </source>
</evidence>
<sequence length="57" mass="5899">MEDGKAVALPRGPEHRPNAATGREGQSNPVDFSLLVCAVALRDMKKAGPQGPAGIES</sequence>
<accession>A0A8I1YE08</accession>
<organism evidence="2 3">
    <name type="scientific">Bradyrhizobium elkanii</name>
    <dbReference type="NCBI Taxonomy" id="29448"/>
    <lineage>
        <taxon>Bacteria</taxon>
        <taxon>Pseudomonadati</taxon>
        <taxon>Pseudomonadota</taxon>
        <taxon>Alphaproteobacteria</taxon>
        <taxon>Hyphomicrobiales</taxon>
        <taxon>Nitrobacteraceae</taxon>
        <taxon>Bradyrhizobium</taxon>
    </lineage>
</organism>
<dbReference type="Proteomes" id="UP000673383">
    <property type="component" value="Unassembled WGS sequence"/>
</dbReference>
<dbReference type="AlphaFoldDB" id="A0A8I1YE08"/>
<proteinExistence type="predicted"/>
<comment type="caution">
    <text evidence="2">The sequence shown here is derived from an EMBL/GenBank/DDBJ whole genome shotgun (WGS) entry which is preliminary data.</text>
</comment>
<gene>
    <name evidence="2" type="ORF">JOH49_009772</name>
</gene>
<reference evidence="2" key="1">
    <citation type="submission" date="2021-02" db="EMBL/GenBank/DDBJ databases">
        <title>Genomic Encyclopedia of Type Strains, Phase IV (KMG-V): Genome sequencing to study the core and pangenomes of soil and plant-associated prokaryotes.</title>
        <authorList>
            <person name="Whitman W."/>
        </authorList>
    </citation>
    <scope>NUCLEOTIDE SEQUENCE</scope>
    <source>
        <strain evidence="2">USDA 406</strain>
    </source>
</reference>
<protein>
    <submittedName>
        <fullName evidence="2">Uncharacterized protein</fullName>
    </submittedName>
</protein>
<dbReference type="RefSeq" id="WP_209946358.1">
    <property type="nucleotide sequence ID" value="NZ_JAFICZ010000002.1"/>
</dbReference>